<evidence type="ECO:0000313" key="3">
    <source>
        <dbReference type="Proteomes" id="UP000283255"/>
    </source>
</evidence>
<dbReference type="InterPro" id="IPR009857">
    <property type="entry name" value="UPF0352"/>
</dbReference>
<evidence type="ECO:0000313" key="2">
    <source>
        <dbReference type="EMBL" id="RJG41976.1"/>
    </source>
</evidence>
<organism evidence="2 3">
    <name type="scientific">Motilimonas pumila</name>
    <dbReference type="NCBI Taxonomy" id="2303987"/>
    <lineage>
        <taxon>Bacteria</taxon>
        <taxon>Pseudomonadati</taxon>
        <taxon>Pseudomonadota</taxon>
        <taxon>Gammaproteobacteria</taxon>
        <taxon>Alteromonadales</taxon>
        <taxon>Alteromonadales genera incertae sedis</taxon>
        <taxon>Motilimonas</taxon>
    </lineage>
</organism>
<comment type="caution">
    <text evidence="2">The sequence shown here is derived from an EMBL/GenBank/DDBJ whole genome shotgun (WGS) entry which is preliminary data.</text>
</comment>
<accession>A0A418YBS9</accession>
<dbReference type="Gene3D" id="1.10.3390.10">
    <property type="entry name" value="YejL-like"/>
    <property type="match status" value="1"/>
</dbReference>
<dbReference type="OrthoDB" id="5771474at2"/>
<dbReference type="EMBL" id="QZCH01000022">
    <property type="protein sequence ID" value="RJG41976.1"/>
    <property type="molecule type" value="Genomic_DNA"/>
</dbReference>
<dbReference type="Pfam" id="PF07208">
    <property type="entry name" value="DUF1414"/>
    <property type="match status" value="1"/>
</dbReference>
<protein>
    <recommendedName>
        <fullName evidence="1">UPF0352 protein D1Z90_15180</fullName>
    </recommendedName>
</protein>
<name>A0A418YBS9_9GAMM</name>
<dbReference type="HAMAP" id="MF_00816">
    <property type="entry name" value="UPF0352"/>
    <property type="match status" value="1"/>
</dbReference>
<dbReference type="NCBIfam" id="NF010242">
    <property type="entry name" value="PRK13689.1"/>
    <property type="match status" value="1"/>
</dbReference>
<proteinExistence type="inferred from homology"/>
<dbReference type="InterPro" id="IPR023202">
    <property type="entry name" value="YejL_sf"/>
</dbReference>
<dbReference type="Proteomes" id="UP000283255">
    <property type="component" value="Unassembled WGS sequence"/>
</dbReference>
<gene>
    <name evidence="2" type="ORF">D1Z90_15180</name>
</gene>
<reference evidence="2 3" key="1">
    <citation type="submission" date="2018-09" db="EMBL/GenBank/DDBJ databases">
        <authorList>
            <person name="Wang F."/>
        </authorList>
    </citation>
    <scope>NUCLEOTIDE SEQUENCE [LARGE SCALE GENOMIC DNA]</scope>
    <source>
        <strain evidence="2 3">PLHSC7-2</strain>
    </source>
</reference>
<dbReference type="RefSeq" id="WP_119911637.1">
    <property type="nucleotide sequence ID" value="NZ_QZCH01000022.1"/>
</dbReference>
<evidence type="ECO:0000256" key="1">
    <source>
        <dbReference type="HAMAP-Rule" id="MF_00816"/>
    </source>
</evidence>
<reference evidence="2 3" key="2">
    <citation type="submission" date="2019-01" db="EMBL/GenBank/DDBJ databases">
        <title>Motilimonas pumilus sp. nov., isolated from the gut of sea cucumber (Apostichopus japonicus).</title>
        <authorList>
            <person name="Wang F.-Q."/>
            <person name="Ren L.-H."/>
            <person name="Lin Y.-W."/>
            <person name="Sun G.-H."/>
            <person name="Du Z.-J."/>
            <person name="Zhao J.-X."/>
            <person name="Liu X.-J."/>
            <person name="Liu L.-J."/>
        </authorList>
    </citation>
    <scope>NUCLEOTIDE SEQUENCE [LARGE SCALE GENOMIC DNA]</scope>
    <source>
        <strain evidence="2 3">PLHSC7-2</strain>
    </source>
</reference>
<dbReference type="PIRSF" id="PIRSF006188">
    <property type="entry name" value="UCP006188"/>
    <property type="match status" value="1"/>
</dbReference>
<comment type="similarity">
    <text evidence="1">Belongs to the UPF0352 family.</text>
</comment>
<keyword evidence="3" id="KW-1185">Reference proteome</keyword>
<sequence length="72" mass="7733">MPIVSKYKNEQVEAIINDVVAVLQQHNAPMDLALMVLGNTTSDLINSNIQPAQRAAIAEKFAAALTAAIDQE</sequence>
<dbReference type="SUPFAM" id="SSF158651">
    <property type="entry name" value="YejL-like"/>
    <property type="match status" value="1"/>
</dbReference>
<dbReference type="AlphaFoldDB" id="A0A418YBS9"/>